<feature type="region of interest" description="Disordered" evidence="1">
    <location>
        <begin position="59"/>
        <end position="100"/>
    </location>
</feature>
<organism evidence="2 3">
    <name type="scientific">Sphaeroforma arctica JP610</name>
    <dbReference type="NCBI Taxonomy" id="667725"/>
    <lineage>
        <taxon>Eukaryota</taxon>
        <taxon>Ichthyosporea</taxon>
        <taxon>Ichthyophonida</taxon>
        <taxon>Sphaeroforma</taxon>
    </lineage>
</organism>
<evidence type="ECO:0000313" key="3">
    <source>
        <dbReference type="Proteomes" id="UP000054560"/>
    </source>
</evidence>
<gene>
    <name evidence="2" type="ORF">SARC_12058</name>
</gene>
<dbReference type="EMBL" id="KQ243640">
    <property type="protein sequence ID" value="KNC75414.1"/>
    <property type="molecule type" value="Genomic_DNA"/>
</dbReference>
<dbReference type="Proteomes" id="UP000054560">
    <property type="component" value="Unassembled WGS sequence"/>
</dbReference>
<dbReference type="RefSeq" id="XP_014149316.1">
    <property type="nucleotide sequence ID" value="XM_014293841.1"/>
</dbReference>
<evidence type="ECO:0000256" key="1">
    <source>
        <dbReference type="SAM" id="MobiDB-lite"/>
    </source>
</evidence>
<dbReference type="AlphaFoldDB" id="A0A0L0FF59"/>
<proteinExistence type="predicted"/>
<reference evidence="2 3" key="1">
    <citation type="submission" date="2011-02" db="EMBL/GenBank/DDBJ databases">
        <title>The Genome Sequence of Sphaeroforma arctica JP610.</title>
        <authorList>
            <consortium name="The Broad Institute Genome Sequencing Platform"/>
            <person name="Russ C."/>
            <person name="Cuomo C."/>
            <person name="Young S.K."/>
            <person name="Zeng Q."/>
            <person name="Gargeya S."/>
            <person name="Alvarado L."/>
            <person name="Berlin A."/>
            <person name="Chapman S.B."/>
            <person name="Chen Z."/>
            <person name="Freedman E."/>
            <person name="Gellesch M."/>
            <person name="Goldberg J."/>
            <person name="Griggs A."/>
            <person name="Gujja S."/>
            <person name="Heilman E."/>
            <person name="Heiman D."/>
            <person name="Howarth C."/>
            <person name="Mehta T."/>
            <person name="Neiman D."/>
            <person name="Pearson M."/>
            <person name="Roberts A."/>
            <person name="Saif S."/>
            <person name="Shea T."/>
            <person name="Shenoy N."/>
            <person name="Sisk P."/>
            <person name="Stolte C."/>
            <person name="Sykes S."/>
            <person name="White J."/>
            <person name="Yandava C."/>
            <person name="Burger G."/>
            <person name="Gray M.W."/>
            <person name="Holland P.W.H."/>
            <person name="King N."/>
            <person name="Lang F.B.F."/>
            <person name="Roger A.J."/>
            <person name="Ruiz-Trillo I."/>
            <person name="Haas B."/>
            <person name="Nusbaum C."/>
            <person name="Birren B."/>
        </authorList>
    </citation>
    <scope>NUCLEOTIDE SEQUENCE [LARGE SCALE GENOMIC DNA]</scope>
    <source>
        <strain evidence="2 3">JP610</strain>
    </source>
</reference>
<evidence type="ECO:0000313" key="2">
    <source>
        <dbReference type="EMBL" id="KNC75414.1"/>
    </source>
</evidence>
<name>A0A0L0FF59_9EUKA</name>
<keyword evidence="3" id="KW-1185">Reference proteome</keyword>
<dbReference type="GeneID" id="25912562"/>
<accession>A0A0L0FF59</accession>
<sequence>MAGLKCNEDNLIFTAGDNLPTITVLACENIDPDATHRNRALNHRDELAHRLNTGAGLLSLGGMPTGGSLKKNGFKKTPIPPRKPSARAAPKASMTNMLSV</sequence>
<protein>
    <submittedName>
        <fullName evidence="2">Uncharacterized protein</fullName>
    </submittedName>
</protein>